<name>A0A8S9IW99_BRACR</name>
<comment type="caution">
    <text evidence="1">The sequence shown here is derived from an EMBL/GenBank/DDBJ whole genome shotgun (WGS) entry which is preliminary data.</text>
</comment>
<gene>
    <name evidence="1" type="ORF">F2Q70_00004356</name>
</gene>
<reference evidence="1" key="1">
    <citation type="submission" date="2019-12" db="EMBL/GenBank/DDBJ databases">
        <title>Genome sequencing and annotation of Brassica cretica.</title>
        <authorList>
            <person name="Studholme D.J."/>
            <person name="Sarris P.F."/>
        </authorList>
    </citation>
    <scope>NUCLEOTIDE SEQUENCE</scope>
    <source>
        <strain evidence="1">PFS-102/07</strain>
        <tissue evidence="1">Leaf</tissue>
    </source>
</reference>
<proteinExistence type="predicted"/>
<protein>
    <submittedName>
        <fullName evidence="1">Uncharacterized protein</fullName>
    </submittedName>
</protein>
<sequence>MRSLTLVTSESSPASSLAVNLAPKTLQLVVECPRDWWNSQKSIALWRASWIVRGCLPSPLEQPIDLRGSAWSLRSDRAVYMLGSCIAIVIGLSVVRLPYSSLFVAGLDTCSLPLDSRLGRIRVIRSLKDFWVPTRPQGPGSNHNHRNLRVLTTISGSDWRISGLLHKLWALVSVPEPRERTSGSQIKDLVV</sequence>
<dbReference type="EMBL" id="QGKY02001015">
    <property type="protein sequence ID" value="KAF2574179.1"/>
    <property type="molecule type" value="Genomic_DNA"/>
</dbReference>
<accession>A0A8S9IW99</accession>
<dbReference type="AlphaFoldDB" id="A0A8S9IW99"/>
<organism evidence="1">
    <name type="scientific">Brassica cretica</name>
    <name type="common">Mustard</name>
    <dbReference type="NCBI Taxonomy" id="69181"/>
    <lineage>
        <taxon>Eukaryota</taxon>
        <taxon>Viridiplantae</taxon>
        <taxon>Streptophyta</taxon>
        <taxon>Embryophyta</taxon>
        <taxon>Tracheophyta</taxon>
        <taxon>Spermatophyta</taxon>
        <taxon>Magnoliopsida</taxon>
        <taxon>eudicotyledons</taxon>
        <taxon>Gunneridae</taxon>
        <taxon>Pentapetalae</taxon>
        <taxon>rosids</taxon>
        <taxon>malvids</taxon>
        <taxon>Brassicales</taxon>
        <taxon>Brassicaceae</taxon>
        <taxon>Brassiceae</taxon>
        <taxon>Brassica</taxon>
    </lineage>
</organism>
<evidence type="ECO:0000313" key="1">
    <source>
        <dbReference type="EMBL" id="KAF2574179.1"/>
    </source>
</evidence>